<feature type="transmembrane region" description="Helical" evidence="1">
    <location>
        <begin position="92"/>
        <end position="112"/>
    </location>
</feature>
<evidence type="ECO:0000313" key="2">
    <source>
        <dbReference type="EMBL" id="GAA2354107.1"/>
    </source>
</evidence>
<keyword evidence="1" id="KW-0472">Membrane</keyword>
<organism evidence="2 3">
    <name type="scientific">Saccharopolyspora halophila</name>
    <dbReference type="NCBI Taxonomy" id="405551"/>
    <lineage>
        <taxon>Bacteria</taxon>
        <taxon>Bacillati</taxon>
        <taxon>Actinomycetota</taxon>
        <taxon>Actinomycetes</taxon>
        <taxon>Pseudonocardiales</taxon>
        <taxon>Pseudonocardiaceae</taxon>
        <taxon>Saccharopolyspora</taxon>
    </lineage>
</organism>
<evidence type="ECO:0000313" key="3">
    <source>
        <dbReference type="Proteomes" id="UP001501218"/>
    </source>
</evidence>
<evidence type="ECO:0000256" key="1">
    <source>
        <dbReference type="SAM" id="Phobius"/>
    </source>
</evidence>
<comment type="caution">
    <text evidence="2">The sequence shown here is derived from an EMBL/GenBank/DDBJ whole genome shotgun (WGS) entry which is preliminary data.</text>
</comment>
<keyword evidence="3" id="KW-1185">Reference proteome</keyword>
<name>A0ABN3GKP9_9PSEU</name>
<keyword evidence="1" id="KW-1133">Transmembrane helix</keyword>
<reference evidence="2 3" key="1">
    <citation type="journal article" date="2019" name="Int. J. Syst. Evol. Microbiol.">
        <title>The Global Catalogue of Microorganisms (GCM) 10K type strain sequencing project: providing services to taxonomists for standard genome sequencing and annotation.</title>
        <authorList>
            <consortium name="The Broad Institute Genomics Platform"/>
            <consortium name="The Broad Institute Genome Sequencing Center for Infectious Disease"/>
            <person name="Wu L."/>
            <person name="Ma J."/>
        </authorList>
    </citation>
    <scope>NUCLEOTIDE SEQUENCE [LARGE SCALE GENOMIC DNA]</scope>
    <source>
        <strain evidence="2 3">JCM 16221</strain>
    </source>
</reference>
<accession>A0ABN3GKP9</accession>
<dbReference type="EMBL" id="BAAARA010000010">
    <property type="protein sequence ID" value="GAA2354107.1"/>
    <property type="molecule type" value="Genomic_DNA"/>
</dbReference>
<sequence>MLVFLALGWDPVLQVFTWISGVGTISIAVLMALTRFAVIAWFARRPDDDRRVWHTRVAPALGCLGLLGIAAAIVLNFPVLVDDVDAAGNPTFGLLSLLLLGMVVLLPVIGWAQGAVVRRRSPASYERLTEALSG</sequence>
<evidence type="ECO:0008006" key="4">
    <source>
        <dbReference type="Google" id="ProtNLM"/>
    </source>
</evidence>
<protein>
    <recommendedName>
        <fullName evidence="4">Amino acid permease</fullName>
    </recommendedName>
</protein>
<gene>
    <name evidence="2" type="ORF">GCM10009854_35170</name>
</gene>
<proteinExistence type="predicted"/>
<feature type="transmembrane region" description="Helical" evidence="1">
    <location>
        <begin position="15"/>
        <end position="43"/>
    </location>
</feature>
<keyword evidence="1" id="KW-0812">Transmembrane</keyword>
<feature type="transmembrane region" description="Helical" evidence="1">
    <location>
        <begin position="55"/>
        <end position="80"/>
    </location>
</feature>
<dbReference type="Proteomes" id="UP001501218">
    <property type="component" value="Unassembled WGS sequence"/>
</dbReference>